<evidence type="ECO:0000313" key="1">
    <source>
        <dbReference type="EMBL" id="QIS18901.1"/>
    </source>
</evidence>
<dbReference type="RefSeq" id="WP_167486214.1">
    <property type="nucleotide sequence ID" value="NZ_CP046173.1"/>
</dbReference>
<dbReference type="Proteomes" id="UP000500953">
    <property type="component" value="Chromosome"/>
</dbReference>
<gene>
    <name evidence="1" type="ORF">F6W96_11955</name>
</gene>
<organism evidence="1 2">
    <name type="scientific">Nocardia terpenica</name>
    <dbReference type="NCBI Taxonomy" id="455432"/>
    <lineage>
        <taxon>Bacteria</taxon>
        <taxon>Bacillati</taxon>
        <taxon>Actinomycetota</taxon>
        <taxon>Actinomycetes</taxon>
        <taxon>Mycobacteriales</taxon>
        <taxon>Nocardiaceae</taxon>
        <taxon>Nocardia</taxon>
    </lineage>
</organism>
<accession>A0A6G9Z0K2</accession>
<dbReference type="EMBL" id="CP046173">
    <property type="protein sequence ID" value="QIS18901.1"/>
    <property type="molecule type" value="Genomic_DNA"/>
</dbReference>
<dbReference type="AlphaFoldDB" id="A0A6G9Z0K2"/>
<protein>
    <submittedName>
        <fullName evidence="1">Uncharacterized protein</fullName>
    </submittedName>
</protein>
<sequence length="129" mass="13940">MTIDYGQADIAAFKQGALSGHIKFDPQAVDDVVRVYDVLIEGLRKEISKIQNIAVMTSFGGFPSTQQLAAGFARKADELNVVLKQFIIGAMQLQEAYLIAAGKTTEAEAKNTQVLQAIGRDLDAERPGV</sequence>
<name>A0A6G9Z0K2_9NOCA</name>
<proteinExistence type="predicted"/>
<reference evidence="1 2" key="1">
    <citation type="journal article" date="2019" name="ACS Chem. Biol.">
        <title>Identification and Mobilization of a Cryptic Antibiotic Biosynthesis Gene Locus from a Human-Pathogenic Nocardia Isolate.</title>
        <authorList>
            <person name="Herisse M."/>
            <person name="Ishida K."/>
            <person name="Porter J.L."/>
            <person name="Howden B."/>
            <person name="Hertweck C."/>
            <person name="Stinear T.P."/>
            <person name="Pidot S.J."/>
        </authorList>
    </citation>
    <scope>NUCLEOTIDE SEQUENCE [LARGE SCALE GENOMIC DNA]</scope>
    <source>
        <strain evidence="1 2">AUSMDU00012715</strain>
    </source>
</reference>
<evidence type="ECO:0000313" key="2">
    <source>
        <dbReference type="Proteomes" id="UP000500953"/>
    </source>
</evidence>